<dbReference type="EMBL" id="JAFNME010000009">
    <property type="protein sequence ID" value="MBO1249385.1"/>
    <property type="molecule type" value="Genomic_DNA"/>
</dbReference>
<gene>
    <name evidence="1" type="primary">terL</name>
    <name evidence="1" type="ORF">J1777_05975</name>
</gene>
<accession>A0A939GZY3</accession>
<comment type="caution">
    <text evidence="1">The sequence shown here is derived from an EMBL/GenBank/DDBJ whole genome shotgun (WGS) entry which is preliminary data.</text>
</comment>
<protein>
    <submittedName>
        <fullName evidence="1">Phage terminase large subunit</fullName>
    </submittedName>
</protein>
<dbReference type="AlphaFoldDB" id="A0A939GZY3"/>
<keyword evidence="2" id="KW-1185">Reference proteome</keyword>
<dbReference type="Proteomes" id="UP000664731">
    <property type="component" value="Unassembled WGS sequence"/>
</dbReference>
<dbReference type="NCBIfam" id="TIGR01630">
    <property type="entry name" value="psiM2_ORF9"/>
    <property type="match status" value="1"/>
</dbReference>
<proteinExistence type="predicted"/>
<organism evidence="1 2">
    <name type="scientific">Comamonas denitrificans</name>
    <dbReference type="NCBI Taxonomy" id="117506"/>
    <lineage>
        <taxon>Bacteria</taxon>
        <taxon>Pseudomonadati</taxon>
        <taxon>Pseudomonadota</taxon>
        <taxon>Betaproteobacteria</taxon>
        <taxon>Burkholderiales</taxon>
        <taxon>Comamonadaceae</taxon>
        <taxon>Comamonas</taxon>
    </lineage>
</organism>
<name>A0A939GZY3_9BURK</name>
<evidence type="ECO:0000313" key="2">
    <source>
        <dbReference type="Proteomes" id="UP000664731"/>
    </source>
</evidence>
<evidence type="ECO:0000313" key="1">
    <source>
        <dbReference type="EMBL" id="MBO1249385.1"/>
    </source>
</evidence>
<reference evidence="1" key="1">
    <citation type="submission" date="2021-03" db="EMBL/GenBank/DDBJ databases">
        <title>Comamonas denitrificans.</title>
        <authorList>
            <person name="Finster K."/>
        </authorList>
    </citation>
    <scope>NUCLEOTIDE SEQUENCE</scope>
    <source>
        <strain evidence="1">MM2021_4</strain>
    </source>
</reference>
<dbReference type="InterPro" id="IPR006517">
    <property type="entry name" value="Phage_terminase_lsu-like_C"/>
</dbReference>
<dbReference type="InterPro" id="IPR027417">
    <property type="entry name" value="P-loop_NTPase"/>
</dbReference>
<dbReference type="Gene3D" id="3.40.50.300">
    <property type="entry name" value="P-loop containing nucleotide triphosphate hydrolases"/>
    <property type="match status" value="1"/>
</dbReference>
<dbReference type="RefSeq" id="WP_207574904.1">
    <property type="nucleotide sequence ID" value="NZ_JAFNME010000009.1"/>
</dbReference>
<sequence length="558" mass="62684">MAKSSKEFLAGLTSLADDLRRQIDANMDGWDVTPAAIGERRRKVCDPVTGFEYWDRHYFPHYGKAEPSELHKYLYKRLPEIINTPEGQRDAIAAPRGEAKSTKISMSFVTWCLVTGAKWYAIIVMDAFEQAAEMLEAIKAELEANPRIMSDFPEAAGQGKIWRAGVIVTANGRKVEAFGSSKKIRGRRHGAHRPDLAICDDIENDENVNTPAQRDKLQAFVTKSVLSLGPPDDSMDAILVGTVLHYDSVLARFLKNPLWNRKVFKAIIQWPDRMDLWEQFEGLLLAGETPQQGEAAAMRLYQDNQAAMDAGAKVSWPALRPLVKLMLRRAREGHAAFDSEQQNDPVAGDDAPFAHSIRFWVNRLDEWIFYGACDPSLGKAGNSRDPSAIGVGGYNRETGVMDVVEAVIKKRVPDRIISDVIEMQREYCCIVWGFESVQFQEFLRTELVKRSAKLGVPVPARALIPTSDKLLRIESLQPHMHNGLLRLHSSQTTLIDQFRHFPKADHDDGPDMVQMLYMLCVTGGIAAAAQGGNTTPNHNQSARERYARQVKRMFRRNP</sequence>